<gene>
    <name evidence="1" type="ORF">A3Q56_07375</name>
</gene>
<dbReference type="Proteomes" id="UP000078046">
    <property type="component" value="Unassembled WGS sequence"/>
</dbReference>
<dbReference type="AlphaFoldDB" id="A0A177ASE3"/>
<accession>A0A177ASE3</accession>
<evidence type="ECO:0000313" key="2">
    <source>
        <dbReference type="Proteomes" id="UP000078046"/>
    </source>
</evidence>
<dbReference type="InterPro" id="IPR021109">
    <property type="entry name" value="Peptidase_aspartic_dom_sf"/>
</dbReference>
<comment type="caution">
    <text evidence="1">The sequence shown here is derived from an EMBL/GenBank/DDBJ whole genome shotgun (WGS) entry which is preliminary data.</text>
</comment>
<organism evidence="1 2">
    <name type="scientific">Intoshia linei</name>
    <dbReference type="NCBI Taxonomy" id="1819745"/>
    <lineage>
        <taxon>Eukaryota</taxon>
        <taxon>Metazoa</taxon>
        <taxon>Spiralia</taxon>
        <taxon>Lophotrochozoa</taxon>
        <taxon>Mesozoa</taxon>
        <taxon>Orthonectida</taxon>
        <taxon>Rhopaluridae</taxon>
        <taxon>Intoshia</taxon>
    </lineage>
</organism>
<reference evidence="1 2" key="1">
    <citation type="submission" date="2016-04" db="EMBL/GenBank/DDBJ databases">
        <title>The genome of Intoshia linei affirms orthonectids as highly simplified spiralians.</title>
        <authorList>
            <person name="Mikhailov K.V."/>
            <person name="Slusarev G.S."/>
            <person name="Nikitin M.A."/>
            <person name="Logacheva M.D."/>
            <person name="Penin A."/>
            <person name="Aleoshin V."/>
            <person name="Panchin Y.V."/>
        </authorList>
    </citation>
    <scope>NUCLEOTIDE SEQUENCE [LARGE SCALE GENOMIC DNA]</scope>
    <source>
        <strain evidence="1">Intl2013</strain>
        <tissue evidence="1">Whole animal</tissue>
    </source>
</reference>
<evidence type="ECO:0000313" key="1">
    <source>
        <dbReference type="EMBL" id="OAF64918.1"/>
    </source>
</evidence>
<feature type="non-terminal residue" evidence="1">
    <location>
        <position position="155"/>
    </location>
</feature>
<proteinExistence type="predicted"/>
<protein>
    <submittedName>
        <fullName evidence="1">Uncharacterized protein</fullName>
    </submittedName>
</protein>
<dbReference type="Gene3D" id="2.40.70.10">
    <property type="entry name" value="Acid Proteases"/>
    <property type="match status" value="1"/>
</dbReference>
<name>A0A177ASE3_9BILA</name>
<dbReference type="EMBL" id="LWCA01001539">
    <property type="protein sequence ID" value="OAF64918.1"/>
    <property type="molecule type" value="Genomic_DNA"/>
</dbReference>
<dbReference type="SUPFAM" id="SSF50630">
    <property type="entry name" value="Acid proteases"/>
    <property type="match status" value="1"/>
</dbReference>
<sequence>MINGIKFLFDTGAAVNCINISIYKHSNLNEMIKSNMSLKGSDGSHLHCYGFIIMKLYDGNYHVFYITDTENIIRLNSGKLLGLVILNQLPVNIKFKSYDTQPISVIERDESITLELPNIHNNSFVELVKKYASIFSNTPGRTKLINHNIKTTAGK</sequence>
<keyword evidence="2" id="KW-1185">Reference proteome</keyword>